<proteinExistence type="predicted"/>
<name>A0ABW5LI93_9FLAO</name>
<dbReference type="RefSeq" id="WP_378294341.1">
    <property type="nucleotide sequence ID" value="NZ_JBHULE010000019.1"/>
</dbReference>
<dbReference type="InterPro" id="IPR014044">
    <property type="entry name" value="CAP_dom"/>
</dbReference>
<keyword evidence="3" id="KW-1185">Reference proteome</keyword>
<dbReference type="Proteomes" id="UP001597319">
    <property type="component" value="Unassembled WGS sequence"/>
</dbReference>
<dbReference type="CDD" id="cd05379">
    <property type="entry name" value="CAP_bacterial"/>
    <property type="match status" value="1"/>
</dbReference>
<dbReference type="PANTHER" id="PTHR31157">
    <property type="entry name" value="SCP DOMAIN-CONTAINING PROTEIN"/>
    <property type="match status" value="1"/>
</dbReference>
<comment type="caution">
    <text evidence="2">The sequence shown here is derived from an EMBL/GenBank/DDBJ whole genome shotgun (WGS) entry which is preliminary data.</text>
</comment>
<accession>A0ABW5LI93</accession>
<dbReference type="SUPFAM" id="SSF55797">
    <property type="entry name" value="PR-1-like"/>
    <property type="match status" value="1"/>
</dbReference>
<protein>
    <submittedName>
        <fullName evidence="2">CAP domain-containing protein</fullName>
    </submittedName>
</protein>
<evidence type="ECO:0000313" key="2">
    <source>
        <dbReference type="EMBL" id="MFD2564515.1"/>
    </source>
</evidence>
<dbReference type="Pfam" id="PF00188">
    <property type="entry name" value="CAP"/>
    <property type="match status" value="1"/>
</dbReference>
<evidence type="ECO:0000313" key="3">
    <source>
        <dbReference type="Proteomes" id="UP001597319"/>
    </source>
</evidence>
<evidence type="ECO:0000259" key="1">
    <source>
        <dbReference type="Pfam" id="PF00188"/>
    </source>
</evidence>
<dbReference type="Gene3D" id="3.40.33.10">
    <property type="entry name" value="CAP"/>
    <property type="match status" value="1"/>
</dbReference>
<dbReference type="PROSITE" id="PS51257">
    <property type="entry name" value="PROKAR_LIPOPROTEIN"/>
    <property type="match status" value="1"/>
</dbReference>
<sequence>MKRVLKFFYITLTVITIASCSSEDDTVVTDGETTELINETNISDAILVLVNQHRQSLGLSPLSKNGTAEQLAIDHTKYMISVNQINHDHLNQRGNVLSDQENATGTAENVARFYTDAQSVVEGWLNSSGHRENIEGNYMYTGISAIKDQNGRYYYTQLFYR</sequence>
<dbReference type="PANTHER" id="PTHR31157:SF1">
    <property type="entry name" value="SCP DOMAIN-CONTAINING PROTEIN"/>
    <property type="match status" value="1"/>
</dbReference>
<dbReference type="InterPro" id="IPR035940">
    <property type="entry name" value="CAP_sf"/>
</dbReference>
<gene>
    <name evidence="2" type="ORF">ACFSR1_17665</name>
</gene>
<feature type="domain" description="SCP" evidence="1">
    <location>
        <begin position="49"/>
        <end position="159"/>
    </location>
</feature>
<dbReference type="EMBL" id="JBHULE010000019">
    <property type="protein sequence ID" value="MFD2564515.1"/>
    <property type="molecule type" value="Genomic_DNA"/>
</dbReference>
<reference evidence="3" key="1">
    <citation type="journal article" date="2019" name="Int. J. Syst. Evol. Microbiol.">
        <title>The Global Catalogue of Microorganisms (GCM) 10K type strain sequencing project: providing services to taxonomists for standard genome sequencing and annotation.</title>
        <authorList>
            <consortium name="The Broad Institute Genomics Platform"/>
            <consortium name="The Broad Institute Genome Sequencing Center for Infectious Disease"/>
            <person name="Wu L."/>
            <person name="Ma J."/>
        </authorList>
    </citation>
    <scope>NUCLEOTIDE SEQUENCE [LARGE SCALE GENOMIC DNA]</scope>
    <source>
        <strain evidence="3">KCTC 52274</strain>
    </source>
</reference>
<organism evidence="2 3">
    <name type="scientific">Aquimarina rubra</name>
    <dbReference type="NCBI Taxonomy" id="1920033"/>
    <lineage>
        <taxon>Bacteria</taxon>
        <taxon>Pseudomonadati</taxon>
        <taxon>Bacteroidota</taxon>
        <taxon>Flavobacteriia</taxon>
        <taxon>Flavobacteriales</taxon>
        <taxon>Flavobacteriaceae</taxon>
        <taxon>Aquimarina</taxon>
    </lineage>
</organism>